<gene>
    <name evidence="1" type="ORF">CR9_102</name>
</gene>
<dbReference type="GeneID" id="18562944"/>
<proteinExistence type="predicted"/>
<dbReference type="Proteomes" id="UP000011829">
    <property type="component" value="Segment"/>
</dbReference>
<evidence type="ECO:0000313" key="1">
    <source>
        <dbReference type="EMBL" id="AFH20986.1"/>
    </source>
</evidence>
<reference evidence="1 2" key="1">
    <citation type="submission" date="2012-02" db="EMBL/GenBank/DDBJ databases">
        <title>Complete Genome Sequence of Cronobacter sakazakii Bacteriophage CR9.</title>
        <authorList>
            <person name="Shin H."/>
            <person name="Lee J.-H."/>
            <person name="Kim Y."/>
            <person name="Ryu S."/>
        </authorList>
    </citation>
    <scope>NUCLEOTIDE SEQUENCE [LARGE SCALE GENOMIC DNA]</scope>
</reference>
<accession>M1F2A3</accession>
<dbReference type="OrthoDB" id="31924at10239"/>
<keyword evidence="2" id="KW-1185">Reference proteome</keyword>
<dbReference type="EMBL" id="JQ691611">
    <property type="protein sequence ID" value="AFH20986.1"/>
    <property type="molecule type" value="Genomic_DNA"/>
</dbReference>
<protein>
    <submittedName>
        <fullName evidence="1">Uncharacterized protein</fullName>
    </submittedName>
</protein>
<dbReference type="KEGG" id="vg:18562944"/>
<evidence type="ECO:0000313" key="2">
    <source>
        <dbReference type="Proteomes" id="UP000011829"/>
    </source>
</evidence>
<sequence>MSRRPEYKPSDYRYQEEIDKSWNPQLKWGDDFWVFNQKTGNVWGPYKFSHYTFLGAVGWCDVGYNSSIKVRYSKGEIVCATEAIAIGRQLMEKAQEWSRTVLKAEDLKREVEALSIRLKEIENDEKI</sequence>
<name>M1F2A3_9CAUD</name>
<dbReference type="RefSeq" id="YP_009015064.1">
    <property type="nucleotide sequence ID" value="NC_023717.1"/>
</dbReference>
<organism evidence="1 2">
    <name type="scientific">Cronobacter phage CR9</name>
    <dbReference type="NCBI Taxonomy" id="1162290"/>
    <lineage>
        <taxon>Viruses</taxon>
        <taxon>Duplodnaviria</taxon>
        <taxon>Heunggongvirae</taxon>
        <taxon>Uroviricota</taxon>
        <taxon>Caudoviricetes</taxon>
        <taxon>Vequintavirinae</taxon>
        <taxon>Certrevirus</taxon>
        <taxon>Certrevirus CR9</taxon>
    </lineage>
</organism>